<feature type="domain" description="HTH asnC-type" evidence="4">
    <location>
        <begin position="4"/>
        <end position="64"/>
    </location>
</feature>
<dbReference type="InterPro" id="IPR019887">
    <property type="entry name" value="Tscrpt_reg_AsnC/Lrp_C"/>
</dbReference>
<keyword evidence="1" id="KW-0805">Transcription regulation</keyword>
<evidence type="ECO:0000259" key="4">
    <source>
        <dbReference type="PROSITE" id="PS50956"/>
    </source>
</evidence>
<dbReference type="SMART" id="SM00344">
    <property type="entry name" value="HTH_ASNC"/>
    <property type="match status" value="1"/>
</dbReference>
<dbReference type="InterPro" id="IPR036390">
    <property type="entry name" value="WH_DNA-bd_sf"/>
</dbReference>
<dbReference type="RefSeq" id="WP_203088189.1">
    <property type="nucleotide sequence ID" value="NZ_JAEUZA010000002.1"/>
</dbReference>
<dbReference type="PANTHER" id="PTHR30154:SF34">
    <property type="entry name" value="TRANSCRIPTIONAL REGULATOR AZLB"/>
    <property type="match status" value="1"/>
</dbReference>
<keyword evidence="3" id="KW-0804">Transcription</keyword>
<evidence type="ECO:0000256" key="1">
    <source>
        <dbReference type="ARBA" id="ARBA00023015"/>
    </source>
</evidence>
<dbReference type="InterPro" id="IPR000485">
    <property type="entry name" value="AsnC-type_HTH_dom"/>
</dbReference>
<dbReference type="EMBL" id="JBCITK010000001">
    <property type="protein sequence ID" value="MEN0644741.1"/>
    <property type="molecule type" value="Genomic_DNA"/>
</dbReference>
<evidence type="ECO:0000256" key="3">
    <source>
        <dbReference type="ARBA" id="ARBA00023163"/>
    </source>
</evidence>
<evidence type="ECO:0000256" key="2">
    <source>
        <dbReference type="ARBA" id="ARBA00023125"/>
    </source>
</evidence>
<name>A0ABU9VPC6_9BACI</name>
<protein>
    <submittedName>
        <fullName evidence="5">Lrp/AsnC family transcriptional regulator</fullName>
    </submittedName>
</protein>
<dbReference type="InterPro" id="IPR019888">
    <property type="entry name" value="Tscrpt_reg_AsnC-like"/>
</dbReference>
<keyword evidence="6" id="KW-1185">Reference proteome</keyword>
<dbReference type="InterPro" id="IPR011008">
    <property type="entry name" value="Dimeric_a/b-barrel"/>
</dbReference>
<sequence length="150" mass="17227">MEKIDAMDRAILMHLQTNGKSAFTRIASSLQVSEGTVRMRVKKMLEKKYFQFMIHMDPASVGLEVQVIIWVKTQLGQQDKVAEELSHLPEVRFTAAFSGQYDLIVQAYFRNKEDLIQFVNKKLASINGIITSDLSIELKQYKDSFSYITD</sequence>
<keyword evidence="2" id="KW-0238">DNA-binding</keyword>
<dbReference type="Proteomes" id="UP001418796">
    <property type="component" value="Unassembled WGS sequence"/>
</dbReference>
<dbReference type="InterPro" id="IPR036388">
    <property type="entry name" value="WH-like_DNA-bd_sf"/>
</dbReference>
<accession>A0ABU9VPC6</accession>
<dbReference type="Pfam" id="PF01037">
    <property type="entry name" value="AsnC_trans_reg"/>
    <property type="match status" value="1"/>
</dbReference>
<proteinExistence type="predicted"/>
<gene>
    <name evidence="5" type="ORF">MKY91_16430</name>
</gene>
<evidence type="ECO:0000313" key="5">
    <source>
        <dbReference type="EMBL" id="MEN0644741.1"/>
    </source>
</evidence>
<comment type="caution">
    <text evidence="5">The sequence shown here is derived from an EMBL/GenBank/DDBJ whole genome shotgun (WGS) entry which is preliminary data.</text>
</comment>
<dbReference type="PROSITE" id="PS50956">
    <property type="entry name" value="HTH_ASNC_2"/>
    <property type="match status" value="1"/>
</dbReference>
<organism evidence="5 6">
    <name type="scientific">Alkalicoccobacillus gibsonii</name>
    <dbReference type="NCBI Taxonomy" id="79881"/>
    <lineage>
        <taxon>Bacteria</taxon>
        <taxon>Bacillati</taxon>
        <taxon>Bacillota</taxon>
        <taxon>Bacilli</taxon>
        <taxon>Bacillales</taxon>
        <taxon>Bacillaceae</taxon>
        <taxon>Alkalicoccobacillus</taxon>
    </lineage>
</organism>
<dbReference type="SUPFAM" id="SSF54909">
    <property type="entry name" value="Dimeric alpha+beta barrel"/>
    <property type="match status" value="1"/>
</dbReference>
<dbReference type="Gene3D" id="1.10.10.10">
    <property type="entry name" value="Winged helix-like DNA-binding domain superfamily/Winged helix DNA-binding domain"/>
    <property type="match status" value="1"/>
</dbReference>
<evidence type="ECO:0000313" key="6">
    <source>
        <dbReference type="Proteomes" id="UP001418796"/>
    </source>
</evidence>
<dbReference type="Gene3D" id="3.30.70.920">
    <property type="match status" value="1"/>
</dbReference>
<dbReference type="PANTHER" id="PTHR30154">
    <property type="entry name" value="LEUCINE-RESPONSIVE REGULATORY PROTEIN"/>
    <property type="match status" value="1"/>
</dbReference>
<reference evidence="5 6" key="1">
    <citation type="submission" date="2024-03" db="EMBL/GenBank/DDBJ databases">
        <title>Bacilli Hybrid Assemblies.</title>
        <authorList>
            <person name="Kovac J."/>
        </authorList>
    </citation>
    <scope>NUCLEOTIDE SEQUENCE [LARGE SCALE GENOMIC DNA]</scope>
    <source>
        <strain evidence="5 6">FSL R7-0666</strain>
    </source>
</reference>
<dbReference type="Pfam" id="PF13404">
    <property type="entry name" value="HTH_AsnC-type"/>
    <property type="match status" value="1"/>
</dbReference>
<dbReference type="SUPFAM" id="SSF46785">
    <property type="entry name" value="Winged helix' DNA-binding domain"/>
    <property type="match status" value="1"/>
</dbReference>